<feature type="region of interest" description="Disordered" evidence="2">
    <location>
        <begin position="156"/>
        <end position="192"/>
    </location>
</feature>
<feature type="coiled-coil region" evidence="1">
    <location>
        <begin position="535"/>
        <end position="590"/>
    </location>
</feature>
<feature type="region of interest" description="Disordered" evidence="2">
    <location>
        <begin position="999"/>
        <end position="1031"/>
    </location>
</feature>
<keyword evidence="4" id="KW-1185">Reference proteome</keyword>
<evidence type="ECO:0000256" key="1">
    <source>
        <dbReference type="SAM" id="Coils"/>
    </source>
</evidence>
<accession>A0A8H3ISI9</accession>
<reference evidence="3" key="1">
    <citation type="submission" date="2021-03" db="EMBL/GenBank/DDBJ databases">
        <authorList>
            <person name="Tagirdzhanova G."/>
        </authorList>
    </citation>
    <scope>NUCLEOTIDE SEQUENCE</scope>
</reference>
<gene>
    <name evidence="3" type="ORF">ALECFALPRED_005082</name>
</gene>
<feature type="coiled-coil region" evidence="1">
    <location>
        <begin position="409"/>
        <end position="465"/>
    </location>
</feature>
<dbReference type="Proteomes" id="UP000664203">
    <property type="component" value="Unassembled WGS sequence"/>
</dbReference>
<protein>
    <submittedName>
        <fullName evidence="3">Uncharacterized protein</fullName>
    </submittedName>
</protein>
<dbReference type="Gene3D" id="1.10.287.1490">
    <property type="match status" value="1"/>
</dbReference>
<sequence>MSGNMADLALLIVCVAFILTLLTTCVGTLVLPFLSTSRQDVKDLFLIIKDLTLPLGSFPSRLLEPRTSAVLYQVIPEGFSKGADSRLIPIPTSSCIESIPTGSKCIDSEEYSDKLSFDAFKHPPDQSYGAETVILDAAGGPVLDVVEGATEALSKVKQATGNEPADSNRTDEEQAAQITPSSVTADSTDGNPERVAAHLSEMLEEKEMLEAYIRQVADPEGSRGLAAMGLGPLIRWMMQGYERITNGLRTEKNRVEDELYNAKQAFEAIIIGQNVAMKEMDHERGLAREEASELVLETSGLRKSSEKAKKDFEGRIEELSRRVKTAQEVAQEARETAAEATAGVESRIKELKTAHAKELTAAALQSFQERNTIICSRRMVEDNLRDARHQVTMSEQQHKAAMKDQNSTIDGLKAMVRQLRSTVATSEERVALTKQMAEEQLNDQRKEKDQEVSTLKGQLRESNEKVKALDGWKGKAEAEQRNSQRLWDRLKDETTTLRENREHIVGNLKRDVASLERTIKMKDAKIAKLGRKIVSLESGQEVKHLKSQLEEAQKQWQQSTNEMQGLRTQLQTLEQEKAGLKRTIDDKDREIQRKSEAWTTEKGALEQDLKQAKIASNRNIQGKVGKLEEEKQGLLRELRAAQSNEQGVRAQMQNLEGEKVRTAEQHQNMINEKDQKIRNLEQMTVNTNTRFEPQVQEEVGRRLKVAVDAKEVEVRETANREYEKKKIDHEREKDKAVRDAVENANKNNQSQLDSERRTCLEKMNEATKTENDLRAEIEVLKSQAEGYTNAAGSLSTTKADSEPGDNTEESTSLTRELDETLDLFEEIEERGILRICGERILLRELNEAKRAMSLVKREVQQPEPDKSDLLYAISEASIDEGRFHQCDPRKRPVLIRQARAANERLESLRDILSTNLEVQKDAVLEILQSPARNEIGASADQHGPQGRSVDSATARARQGEGDFNMGEASEMQGTGMSETSETRKLGRELADFCATLLRKPPVTPGQAAERDQPPQAETGANGQGFAFPRYDSSAGLPPLPGLFQPQSVDQAPIPGSFPLQGAKKLSQPVFIQPPGEIKMPRGLTKSMRQWAKGWVRNGDIEQAGTLLLAKFPLLKAIVVKGLRSYLVELKQQVQGQPLDQMEQPGGWTDDMTTLVEAHLQDGTDPNTITKIIEMGKSYPADMKDADMYVQKLKQEYDSNPEKRVQQAQKPAGWTDDMTGTVMDALGADIDTGFECLEELLKGMNDFVTNDTEGLQRYLEKLRREVQAQKVPRTPCIPFRPFGVA</sequence>
<feature type="coiled-coil region" evidence="1">
    <location>
        <begin position="302"/>
        <end position="336"/>
    </location>
</feature>
<evidence type="ECO:0000256" key="2">
    <source>
        <dbReference type="SAM" id="MobiDB-lite"/>
    </source>
</evidence>
<feature type="region of interest" description="Disordered" evidence="2">
    <location>
        <begin position="788"/>
        <end position="815"/>
    </location>
</feature>
<dbReference type="EMBL" id="CAJPDR010000310">
    <property type="protein sequence ID" value="CAF9931705.1"/>
    <property type="molecule type" value="Genomic_DNA"/>
</dbReference>
<keyword evidence="1" id="KW-0175">Coiled coil</keyword>
<dbReference type="OrthoDB" id="10657761at2759"/>
<evidence type="ECO:0000313" key="4">
    <source>
        <dbReference type="Proteomes" id="UP000664203"/>
    </source>
</evidence>
<feature type="coiled-coil region" evidence="1">
    <location>
        <begin position="617"/>
        <end position="683"/>
    </location>
</feature>
<evidence type="ECO:0000313" key="3">
    <source>
        <dbReference type="EMBL" id="CAF9931705.1"/>
    </source>
</evidence>
<proteinExistence type="predicted"/>
<organism evidence="3 4">
    <name type="scientific">Alectoria fallacina</name>
    <dbReference type="NCBI Taxonomy" id="1903189"/>
    <lineage>
        <taxon>Eukaryota</taxon>
        <taxon>Fungi</taxon>
        <taxon>Dikarya</taxon>
        <taxon>Ascomycota</taxon>
        <taxon>Pezizomycotina</taxon>
        <taxon>Lecanoromycetes</taxon>
        <taxon>OSLEUM clade</taxon>
        <taxon>Lecanoromycetidae</taxon>
        <taxon>Lecanorales</taxon>
        <taxon>Lecanorineae</taxon>
        <taxon>Parmeliaceae</taxon>
        <taxon>Alectoria</taxon>
    </lineage>
</organism>
<name>A0A8H3ISI9_9LECA</name>
<feature type="compositionally biased region" description="Polar residues" evidence="2">
    <location>
        <begin position="176"/>
        <end position="190"/>
    </location>
</feature>
<feature type="region of interest" description="Disordered" evidence="2">
    <location>
        <begin position="936"/>
        <end position="982"/>
    </location>
</feature>
<comment type="caution">
    <text evidence="3">The sequence shown here is derived from an EMBL/GenBank/DDBJ whole genome shotgun (WGS) entry which is preliminary data.</text>
</comment>